<sequence>MIGQLTKLFGSLSLGSSKRVLDTKVSTYATYPMNIVKWKRKKLIKHQKRKWRKKHFEMLLQRKEVLKSRKRQRLLARIDDVVKKVEKRKIYPNSTYLRRPYVQYCLELHKKFEEEKLG</sequence>
<protein>
    <submittedName>
        <fullName evidence="1">Uncharacterized protein</fullName>
    </submittedName>
</protein>
<comment type="caution">
    <text evidence="1">The sequence shown here is derived from an EMBL/GenBank/DDBJ whole genome shotgun (WGS) entry which is preliminary data.</text>
</comment>
<evidence type="ECO:0000313" key="1">
    <source>
        <dbReference type="EMBL" id="KII60946.1"/>
    </source>
</evidence>
<proteinExistence type="predicted"/>
<gene>
    <name evidence="1" type="ORF">RF11_13919</name>
</gene>
<dbReference type="AlphaFoldDB" id="A0A0C2MGZ2"/>
<dbReference type="Proteomes" id="UP000031668">
    <property type="component" value="Unassembled WGS sequence"/>
</dbReference>
<organism evidence="1 2">
    <name type="scientific">Thelohanellus kitauei</name>
    <name type="common">Myxosporean</name>
    <dbReference type="NCBI Taxonomy" id="669202"/>
    <lineage>
        <taxon>Eukaryota</taxon>
        <taxon>Metazoa</taxon>
        <taxon>Cnidaria</taxon>
        <taxon>Myxozoa</taxon>
        <taxon>Myxosporea</taxon>
        <taxon>Bivalvulida</taxon>
        <taxon>Platysporina</taxon>
        <taxon>Myxobolidae</taxon>
        <taxon>Thelohanellus</taxon>
    </lineage>
</organism>
<accession>A0A0C2MGZ2</accession>
<evidence type="ECO:0000313" key="2">
    <source>
        <dbReference type="Proteomes" id="UP000031668"/>
    </source>
</evidence>
<name>A0A0C2MGZ2_THEKT</name>
<reference evidence="1 2" key="1">
    <citation type="journal article" date="2014" name="Genome Biol. Evol.">
        <title>The genome of the myxosporean Thelohanellus kitauei shows adaptations to nutrient acquisition within its fish host.</title>
        <authorList>
            <person name="Yang Y."/>
            <person name="Xiong J."/>
            <person name="Zhou Z."/>
            <person name="Huo F."/>
            <person name="Miao W."/>
            <person name="Ran C."/>
            <person name="Liu Y."/>
            <person name="Zhang J."/>
            <person name="Feng J."/>
            <person name="Wang M."/>
            <person name="Wang M."/>
            <person name="Wang L."/>
            <person name="Yao B."/>
        </authorList>
    </citation>
    <scope>NUCLEOTIDE SEQUENCE [LARGE SCALE GENOMIC DNA]</scope>
    <source>
        <strain evidence="1">Wuqing</strain>
    </source>
</reference>
<dbReference type="EMBL" id="JWZT01005390">
    <property type="protein sequence ID" value="KII60946.1"/>
    <property type="molecule type" value="Genomic_DNA"/>
</dbReference>
<keyword evidence="2" id="KW-1185">Reference proteome</keyword>